<dbReference type="Proteomes" id="UP001281147">
    <property type="component" value="Unassembled WGS sequence"/>
</dbReference>
<gene>
    <name evidence="1" type="ORF">LTR37_004837</name>
</gene>
<comment type="caution">
    <text evidence="1">The sequence shown here is derived from an EMBL/GenBank/DDBJ whole genome shotgun (WGS) entry which is preliminary data.</text>
</comment>
<organism evidence="1 2">
    <name type="scientific">Vermiconidia calcicola</name>
    <dbReference type="NCBI Taxonomy" id="1690605"/>
    <lineage>
        <taxon>Eukaryota</taxon>
        <taxon>Fungi</taxon>
        <taxon>Dikarya</taxon>
        <taxon>Ascomycota</taxon>
        <taxon>Pezizomycotina</taxon>
        <taxon>Dothideomycetes</taxon>
        <taxon>Dothideomycetidae</taxon>
        <taxon>Mycosphaerellales</taxon>
        <taxon>Extremaceae</taxon>
        <taxon>Vermiconidia</taxon>
    </lineage>
</organism>
<name>A0ACC3NMV6_9PEZI</name>
<protein>
    <submittedName>
        <fullName evidence="1">Uncharacterized protein</fullName>
    </submittedName>
</protein>
<dbReference type="EMBL" id="JAUTXU010000029">
    <property type="protein sequence ID" value="KAK3718921.1"/>
    <property type="molecule type" value="Genomic_DNA"/>
</dbReference>
<proteinExistence type="predicted"/>
<keyword evidence="2" id="KW-1185">Reference proteome</keyword>
<evidence type="ECO:0000313" key="1">
    <source>
        <dbReference type="EMBL" id="KAK3718921.1"/>
    </source>
</evidence>
<accession>A0ACC3NMV6</accession>
<reference evidence="1" key="1">
    <citation type="submission" date="2023-07" db="EMBL/GenBank/DDBJ databases">
        <title>Black Yeasts Isolated from many extreme environments.</title>
        <authorList>
            <person name="Coleine C."/>
            <person name="Stajich J.E."/>
            <person name="Selbmann L."/>
        </authorList>
    </citation>
    <scope>NUCLEOTIDE SEQUENCE</scope>
    <source>
        <strain evidence="1">CCFEE 5714</strain>
    </source>
</reference>
<evidence type="ECO:0000313" key="2">
    <source>
        <dbReference type="Proteomes" id="UP001281147"/>
    </source>
</evidence>
<sequence>MLLPRLPALLLAATTAQAFKNISPFFLLSSEPVSSDAPLKNAQIALAEDVESQLVETLQECDRKWYYVFSQDSVSAQDFRDDGLAKLQGRIADAEKGAVIEISEVANKGRLSAGGVRERLEGACSAKGKKGVESWPEAEDEYRIVEMQLPELPSEREARAQAMRDTDDAIDDTVASVLGKENPAVLIYITTPPPHFPLNHQEGHAYEMDDPYPLHTDLKRDLEMHARQSENDDLHMQDGLPLFEKYQFLSPPLFMGLAVALLLLSILYVGISAISGLDVSYMAFSKEMGPQGQKKQQQ</sequence>